<dbReference type="EMBL" id="CABFVH010000083">
    <property type="protein sequence ID" value="VUF15995.1"/>
    <property type="molecule type" value="Genomic_DNA"/>
</dbReference>
<evidence type="ECO:0000313" key="2">
    <source>
        <dbReference type="EMBL" id="VUF15995.1"/>
    </source>
</evidence>
<organism evidence="2 3">
    <name type="scientific">Methylobacterium dankookense</name>
    <dbReference type="NCBI Taxonomy" id="560405"/>
    <lineage>
        <taxon>Bacteria</taxon>
        <taxon>Pseudomonadati</taxon>
        <taxon>Pseudomonadota</taxon>
        <taxon>Alphaproteobacteria</taxon>
        <taxon>Hyphomicrobiales</taxon>
        <taxon>Methylobacteriaceae</taxon>
        <taxon>Methylobacterium</taxon>
    </lineage>
</organism>
<name>A0A564G609_9HYPH</name>
<sequence length="96" mass="10792">MSNADPVADFKAGMLGVDTSKHSFTQAEIETKMQEILSEFFAGINNFNGEAQQRSPAFKVMLHKQDGKNDPVKLRCTLVAYDAAQLRFMTVRRQHS</sequence>
<dbReference type="Proteomes" id="UP000401717">
    <property type="component" value="Unassembled WGS sequence"/>
</dbReference>
<reference evidence="2 3" key="1">
    <citation type="submission" date="2019-06" db="EMBL/GenBank/DDBJ databases">
        <authorList>
            <person name="Rodrigo-Torres L."/>
            <person name="Arahal R. D."/>
            <person name="Lucena T."/>
        </authorList>
    </citation>
    <scope>NUCLEOTIDE SEQUENCE [LARGE SCALE GENOMIC DNA]</scope>
    <source>
        <strain evidence="2 3">SW08-7</strain>
    </source>
</reference>
<dbReference type="RefSeq" id="WP_144769077.1">
    <property type="nucleotide sequence ID" value="NZ_BPQI01000112.1"/>
</dbReference>
<gene>
    <name evidence="1" type="ORF">IFDJLNFL_3562</name>
    <name evidence="2" type="ORF">MTDSW087_05744</name>
</gene>
<dbReference type="AlphaFoldDB" id="A0A564G609"/>
<keyword evidence="4" id="KW-1185">Reference proteome</keyword>
<protein>
    <submittedName>
        <fullName evidence="2">Uncharacterized protein</fullName>
    </submittedName>
</protein>
<evidence type="ECO:0000313" key="3">
    <source>
        <dbReference type="Proteomes" id="UP000401717"/>
    </source>
</evidence>
<accession>A0A564G609</accession>
<dbReference type="EMBL" id="BPQI01000112">
    <property type="protein sequence ID" value="GJD57655.1"/>
    <property type="molecule type" value="Genomic_DNA"/>
</dbReference>
<reference evidence="1" key="2">
    <citation type="journal article" date="2021" name="Front. Microbiol.">
        <title>Comprehensive Comparative Genomics and Phenotyping of Methylobacterium Species.</title>
        <authorList>
            <person name="Alessa O."/>
            <person name="Ogura Y."/>
            <person name="Fujitani Y."/>
            <person name="Takami H."/>
            <person name="Hayashi T."/>
            <person name="Sahin N."/>
            <person name="Tani A."/>
        </authorList>
    </citation>
    <scope>NUCLEOTIDE SEQUENCE</scope>
    <source>
        <strain evidence="1">DSM 22415</strain>
    </source>
</reference>
<dbReference type="Proteomes" id="UP001055303">
    <property type="component" value="Unassembled WGS sequence"/>
</dbReference>
<evidence type="ECO:0000313" key="1">
    <source>
        <dbReference type="EMBL" id="GJD57655.1"/>
    </source>
</evidence>
<reference evidence="1" key="3">
    <citation type="submission" date="2021-08" db="EMBL/GenBank/DDBJ databases">
        <authorList>
            <person name="Tani A."/>
            <person name="Ola A."/>
            <person name="Ogura Y."/>
            <person name="Katsura K."/>
            <person name="Hayashi T."/>
        </authorList>
    </citation>
    <scope>NUCLEOTIDE SEQUENCE</scope>
    <source>
        <strain evidence="1">DSM 22415</strain>
    </source>
</reference>
<evidence type="ECO:0000313" key="4">
    <source>
        <dbReference type="Proteomes" id="UP001055303"/>
    </source>
</evidence>
<proteinExistence type="predicted"/>